<reference evidence="2 3" key="1">
    <citation type="submission" date="2016-10" db="EMBL/GenBank/DDBJ databases">
        <authorList>
            <person name="Varghese N."/>
            <person name="Submissions S."/>
        </authorList>
    </citation>
    <scope>NUCLEOTIDE SEQUENCE [LARGE SCALE GENOMIC DNA]</scope>
    <source>
        <strain evidence="2 3">UNC380MFSha3.1</strain>
    </source>
</reference>
<protein>
    <submittedName>
        <fullName evidence="2">Uncharacterized protein</fullName>
    </submittedName>
</protein>
<dbReference type="Proteomes" id="UP000198702">
    <property type="component" value="Unassembled WGS sequence"/>
</dbReference>
<comment type="caution">
    <text evidence="2">The sequence shown here is derived from an EMBL/GenBank/DDBJ whole genome shotgun (WGS) entry which is preliminary data.</text>
</comment>
<organism evidence="2 3">
    <name type="scientific">Microbacterium saccharophilum</name>
    <dbReference type="NCBI Taxonomy" id="1213358"/>
    <lineage>
        <taxon>Bacteria</taxon>
        <taxon>Bacillati</taxon>
        <taxon>Actinomycetota</taxon>
        <taxon>Actinomycetes</taxon>
        <taxon>Micrococcales</taxon>
        <taxon>Microbacteriaceae</taxon>
        <taxon>Microbacterium</taxon>
    </lineage>
</organism>
<evidence type="ECO:0000313" key="2">
    <source>
        <dbReference type="EMBL" id="SFI77559.1"/>
    </source>
</evidence>
<gene>
    <name evidence="2" type="ORF">SAMN04487751_2947</name>
</gene>
<dbReference type="RefSeq" id="WP_028497230.1">
    <property type="nucleotide sequence ID" value="NZ_FOQZ01000009.1"/>
</dbReference>
<accession>A0A7Z7D3P3</accession>
<sequence>MRPSALAAALALGLGLLGMTGCSAVDGSQSVEEACLVLSDGMADIQGGLAEAQDSLSEDGDLTGAAEVMSRMEGELDELAPEITNAEVTAALSDFRAGVRAFATALGATDDVEDLVANDEFAQVAESIQSATTQFAELCS</sequence>
<name>A0A7Z7D3P3_9MICO</name>
<evidence type="ECO:0000313" key="3">
    <source>
        <dbReference type="Proteomes" id="UP000198702"/>
    </source>
</evidence>
<feature type="signal peptide" evidence="1">
    <location>
        <begin position="1"/>
        <end position="24"/>
    </location>
</feature>
<dbReference type="EMBL" id="FOQZ01000009">
    <property type="protein sequence ID" value="SFI77559.1"/>
    <property type="molecule type" value="Genomic_DNA"/>
</dbReference>
<dbReference type="PROSITE" id="PS51257">
    <property type="entry name" value="PROKAR_LIPOPROTEIN"/>
    <property type="match status" value="1"/>
</dbReference>
<dbReference type="AlphaFoldDB" id="A0A7Z7D3P3"/>
<evidence type="ECO:0000256" key="1">
    <source>
        <dbReference type="SAM" id="SignalP"/>
    </source>
</evidence>
<keyword evidence="1" id="KW-0732">Signal</keyword>
<feature type="chain" id="PRO_5030520832" evidence="1">
    <location>
        <begin position="25"/>
        <end position="140"/>
    </location>
</feature>
<proteinExistence type="predicted"/>